<dbReference type="RefSeq" id="WP_101693346.1">
    <property type="nucleotide sequence ID" value="NZ_JACOPR010000001.1"/>
</dbReference>
<dbReference type="PANTHER" id="PTHR22916:SF51">
    <property type="entry name" value="GLYCOSYLTRANSFERASE EPSH-RELATED"/>
    <property type="match status" value="1"/>
</dbReference>
<feature type="domain" description="Glycosyltransferase 2-like" evidence="4">
    <location>
        <begin position="7"/>
        <end position="172"/>
    </location>
</feature>
<dbReference type="InterPro" id="IPR029044">
    <property type="entry name" value="Nucleotide-diphossugar_trans"/>
</dbReference>
<sequence>MERPLVSIIVPVYRVEREIARCLESIRTQSWEKIEVLLANDGSPDHSLEICRQFAEQDSRFQVLDLPHRGVSATRNTAISRASGKYIQFVDGDDYLPSDATECLVRAAESTGADLTVGHFYRVSGEHMAVRGHIKKRCVLTLGEYATEMRKAPANYYYGVLWNKLYRRSIIQREELKCPEGLSWCEDFLFNLEYLRHVRLVAAVPHPVYYYVKRPESLVVTQATVRNTIEMKRVTFSYYKKLYQALDLYEKQKMQVYGYLISGAVDGITLPDFPARLREVFPAKKPRGKTRRGRTRTRTKMRLWE</sequence>
<proteinExistence type="predicted"/>
<comment type="caution">
    <text evidence="5">The sequence shown here is derived from an EMBL/GenBank/DDBJ whole genome shotgun (WGS) entry which is preliminary data.</text>
</comment>
<protein>
    <submittedName>
        <fullName evidence="5">Glycosyltransferase family 2 protein</fullName>
    </submittedName>
</protein>
<reference evidence="5 6" key="1">
    <citation type="submission" date="2020-08" db="EMBL/GenBank/DDBJ databases">
        <title>Genome public.</title>
        <authorList>
            <person name="Liu C."/>
            <person name="Sun Q."/>
        </authorList>
    </citation>
    <scope>NUCLEOTIDE SEQUENCE [LARGE SCALE GENOMIC DNA]</scope>
    <source>
        <strain evidence="5 6">New-38</strain>
    </source>
</reference>
<evidence type="ECO:0000256" key="3">
    <source>
        <dbReference type="SAM" id="MobiDB-lite"/>
    </source>
</evidence>
<keyword evidence="6" id="KW-1185">Reference proteome</keyword>
<dbReference type="PANTHER" id="PTHR22916">
    <property type="entry name" value="GLYCOSYLTRANSFERASE"/>
    <property type="match status" value="1"/>
</dbReference>
<dbReference type="SUPFAM" id="SSF53448">
    <property type="entry name" value="Nucleotide-diphospho-sugar transferases"/>
    <property type="match status" value="1"/>
</dbReference>
<dbReference type="EMBL" id="JACOPR010000001">
    <property type="protein sequence ID" value="MBC5729233.1"/>
    <property type="molecule type" value="Genomic_DNA"/>
</dbReference>
<accession>A0ABR7HNX8</accession>
<name>A0ABR7HNX8_9FIRM</name>
<keyword evidence="1" id="KW-0328">Glycosyltransferase</keyword>
<evidence type="ECO:0000256" key="1">
    <source>
        <dbReference type="ARBA" id="ARBA00022676"/>
    </source>
</evidence>
<evidence type="ECO:0000313" key="6">
    <source>
        <dbReference type="Proteomes" id="UP000660021"/>
    </source>
</evidence>
<evidence type="ECO:0000313" key="5">
    <source>
        <dbReference type="EMBL" id="MBC5729233.1"/>
    </source>
</evidence>
<gene>
    <name evidence="5" type="ORF">H8S34_00080</name>
</gene>
<keyword evidence="2" id="KW-0808">Transferase</keyword>
<organism evidence="5 6">
    <name type="scientific">Pseudoflavonifractor hominis</name>
    <dbReference type="NCBI Taxonomy" id="2763059"/>
    <lineage>
        <taxon>Bacteria</taxon>
        <taxon>Bacillati</taxon>
        <taxon>Bacillota</taxon>
        <taxon>Clostridia</taxon>
        <taxon>Eubacteriales</taxon>
        <taxon>Oscillospiraceae</taxon>
        <taxon>Pseudoflavonifractor</taxon>
    </lineage>
</organism>
<feature type="region of interest" description="Disordered" evidence="3">
    <location>
        <begin position="285"/>
        <end position="305"/>
    </location>
</feature>
<dbReference type="CDD" id="cd00761">
    <property type="entry name" value="Glyco_tranf_GTA_type"/>
    <property type="match status" value="1"/>
</dbReference>
<evidence type="ECO:0000259" key="4">
    <source>
        <dbReference type="Pfam" id="PF00535"/>
    </source>
</evidence>
<dbReference type="Gene3D" id="3.90.550.10">
    <property type="entry name" value="Spore Coat Polysaccharide Biosynthesis Protein SpsA, Chain A"/>
    <property type="match status" value="1"/>
</dbReference>
<dbReference type="Pfam" id="PF00535">
    <property type="entry name" value="Glycos_transf_2"/>
    <property type="match status" value="1"/>
</dbReference>
<evidence type="ECO:0000256" key="2">
    <source>
        <dbReference type="ARBA" id="ARBA00022679"/>
    </source>
</evidence>
<dbReference type="InterPro" id="IPR001173">
    <property type="entry name" value="Glyco_trans_2-like"/>
</dbReference>
<dbReference type="Proteomes" id="UP000660021">
    <property type="component" value="Unassembled WGS sequence"/>
</dbReference>